<name>A0A923MV50_9BURK</name>
<accession>A0A923MV50</accession>
<sequence>MAKTLKLRLGVADDPTQLQPSLSDCLAAMLQQADPLMTEVLDGLAAGAAGTSARRLPAFQLPNVKGAILALHTAQKTVKATFVQELTRLVYEGGGKDQTTAEVLRFEDLQLFADEQLDQSIEIARAQQEVAMSVDDTLPPLDALISTMLGWRTIQPGLNPVRPDVFVRALQFTLQEHVPENEVREALITPAAGLLGVNLRRLYKEMSDWLRSTGIEPAVPLGGRIDKGTGASGKSVTDAAAKTLLTLDRLRKLLTGDFDQPRKAEFVHTVPASMAMLQDLKKTDELVKRLEQRPKAAPAPAQPVDMLAEVGLPQTAPVRIGQQLGEEVVHMMFEHLMEDRRLLPGLKRQLKTMEAAVDRLAKEDSRFFADKNHPARMVLDRITQRSLAFASEQDPGWGRFIASVESASKWLESKVVDAETFKELLQSLQEQWKDQDQGSKQKREEAARALLHAEQRNLLAQKLGNEFVNLLEGLDVADFVRDFLRNAWAQVVAEAQLSCVDGSSDPFGYRALVDDLVWSVQKTSAQRGRARRLVQMIPGLLQRMREGLARIGYPPELTQRFFDHLITLHKAAVQEGRDPAAQKAADEAWEEESKFSDSAVEMWLDGVEVQESGYVDFPGLETDIEHVASPEAAQQEAVAREQEALRAEEEDAPGEVTAAAARPDDLRVGTWVEIQIKGDWVRAQLTWCSPHATLFMFTAVGGTAHSMSRRTLDRLRASDHVRVVADRPVVDEALDQVAQAALKNSLK</sequence>
<dbReference type="Pfam" id="PF07793">
    <property type="entry name" value="DUF1631"/>
    <property type="match status" value="1"/>
</dbReference>
<proteinExistence type="predicted"/>
<dbReference type="InterPro" id="IPR012434">
    <property type="entry name" value="DUF1631"/>
</dbReference>
<dbReference type="AlphaFoldDB" id="A0A923MV50"/>
<gene>
    <name evidence="1" type="ORF">H8N03_15270</name>
</gene>
<organism evidence="1 2">
    <name type="scientific">Ramlibacter cellulosilyticus</name>
    <dbReference type="NCBI Taxonomy" id="2764187"/>
    <lineage>
        <taxon>Bacteria</taxon>
        <taxon>Pseudomonadati</taxon>
        <taxon>Pseudomonadota</taxon>
        <taxon>Betaproteobacteria</taxon>
        <taxon>Burkholderiales</taxon>
        <taxon>Comamonadaceae</taxon>
        <taxon>Ramlibacter</taxon>
    </lineage>
</organism>
<comment type="caution">
    <text evidence="1">The sequence shown here is derived from an EMBL/GenBank/DDBJ whole genome shotgun (WGS) entry which is preliminary data.</text>
</comment>
<dbReference type="Proteomes" id="UP000608513">
    <property type="component" value="Unassembled WGS sequence"/>
</dbReference>
<evidence type="ECO:0000313" key="1">
    <source>
        <dbReference type="EMBL" id="MBC5784312.1"/>
    </source>
</evidence>
<evidence type="ECO:0000313" key="2">
    <source>
        <dbReference type="Proteomes" id="UP000608513"/>
    </source>
</evidence>
<reference evidence="1" key="1">
    <citation type="submission" date="2020-08" db="EMBL/GenBank/DDBJ databases">
        <title>Ramlibacter sp. USB13 16S ribosomal RNA gene genome sequencing and assembly.</title>
        <authorList>
            <person name="Kang M."/>
        </authorList>
    </citation>
    <scope>NUCLEOTIDE SEQUENCE</scope>
    <source>
        <strain evidence="1">USB13</strain>
    </source>
</reference>
<dbReference type="EMBL" id="JACORT010000006">
    <property type="protein sequence ID" value="MBC5784312.1"/>
    <property type="molecule type" value="Genomic_DNA"/>
</dbReference>
<protein>
    <submittedName>
        <fullName evidence="1">DUF1631 family protein</fullName>
    </submittedName>
</protein>
<keyword evidence="2" id="KW-1185">Reference proteome</keyword>
<dbReference type="RefSeq" id="WP_187077061.1">
    <property type="nucleotide sequence ID" value="NZ_JACORT010000006.1"/>
</dbReference>